<dbReference type="InterPro" id="IPR006694">
    <property type="entry name" value="Fatty_acid_hydroxylase"/>
</dbReference>
<feature type="transmembrane region" description="Helical" evidence="5">
    <location>
        <begin position="90"/>
        <end position="113"/>
    </location>
</feature>
<dbReference type="Pfam" id="PF04116">
    <property type="entry name" value="FA_hydroxylase"/>
    <property type="match status" value="1"/>
</dbReference>
<dbReference type="InterPro" id="IPR050307">
    <property type="entry name" value="Sterol_Desaturase_Related"/>
</dbReference>
<comment type="subcellular location">
    <subcellularLocation>
        <location evidence="1">Membrane</location>
    </subcellularLocation>
</comment>
<dbReference type="GO" id="GO:0016491">
    <property type="term" value="F:oxidoreductase activity"/>
    <property type="evidence" value="ECO:0007669"/>
    <property type="project" value="InterPro"/>
</dbReference>
<keyword evidence="4 5" id="KW-0472">Membrane</keyword>
<proteinExistence type="predicted"/>
<evidence type="ECO:0000256" key="5">
    <source>
        <dbReference type="SAM" id="Phobius"/>
    </source>
</evidence>
<dbReference type="EMBL" id="RRYP01012734">
    <property type="protein sequence ID" value="TNV76918.1"/>
    <property type="molecule type" value="Genomic_DNA"/>
</dbReference>
<dbReference type="AlphaFoldDB" id="A0A8J8NL81"/>
<protein>
    <recommendedName>
        <fullName evidence="6">Fatty acid hydroxylase domain-containing protein</fullName>
    </recommendedName>
</protein>
<keyword evidence="8" id="KW-1185">Reference proteome</keyword>
<sequence length="295" mass="34560">MFFAYFIISFAEYLGHTYWPSVLLWIEENEVERWKFSYFASWGIYIGVIVFANLGFAFIYWLNHPFFEQYKILKTEKWPWKENTIEWKQLLIKSIALVGVNALVIFPCMLYLLQVVSGFNTTQTFAIEDLPSKITILWQYIFASYVDDIGFTLSHRLLHIPFFYKHVHKVHHSYTQAVSISATYAHPVEYALGNMLPAGIPTLLMGKRQHFFTFCVITIVRVIGTSTGHSGYDFPWVFWDVLPMRGTAKYHDYHHSGGDFSGNYSGASTIIDTVWGTNKKYYREYKKEMMDKKND</sequence>
<reference evidence="7" key="1">
    <citation type="submission" date="2019-06" db="EMBL/GenBank/DDBJ databases">
        <authorList>
            <person name="Zheng W."/>
        </authorList>
    </citation>
    <scope>NUCLEOTIDE SEQUENCE</scope>
    <source>
        <strain evidence="7">QDHG01</strain>
    </source>
</reference>
<accession>A0A8J8NL81</accession>
<dbReference type="GO" id="GO:0016020">
    <property type="term" value="C:membrane"/>
    <property type="evidence" value="ECO:0007669"/>
    <property type="project" value="UniProtKB-SubCell"/>
</dbReference>
<evidence type="ECO:0000259" key="6">
    <source>
        <dbReference type="Pfam" id="PF04116"/>
    </source>
</evidence>
<dbReference type="OrthoDB" id="408954at2759"/>
<evidence type="ECO:0000256" key="4">
    <source>
        <dbReference type="ARBA" id="ARBA00023136"/>
    </source>
</evidence>
<evidence type="ECO:0000256" key="1">
    <source>
        <dbReference type="ARBA" id="ARBA00004370"/>
    </source>
</evidence>
<evidence type="ECO:0000313" key="7">
    <source>
        <dbReference type="EMBL" id="TNV76918.1"/>
    </source>
</evidence>
<dbReference type="Proteomes" id="UP000785679">
    <property type="component" value="Unassembled WGS sequence"/>
</dbReference>
<evidence type="ECO:0000313" key="8">
    <source>
        <dbReference type="Proteomes" id="UP000785679"/>
    </source>
</evidence>
<dbReference type="GO" id="GO:0008610">
    <property type="term" value="P:lipid biosynthetic process"/>
    <property type="evidence" value="ECO:0007669"/>
    <property type="project" value="InterPro"/>
</dbReference>
<name>A0A8J8NL81_HALGN</name>
<comment type="caution">
    <text evidence="7">The sequence shown here is derived from an EMBL/GenBank/DDBJ whole genome shotgun (WGS) entry which is preliminary data.</text>
</comment>
<feature type="domain" description="Fatty acid hydroxylase" evidence="6">
    <location>
        <begin position="142"/>
        <end position="277"/>
    </location>
</feature>
<evidence type="ECO:0000256" key="3">
    <source>
        <dbReference type="ARBA" id="ARBA00022989"/>
    </source>
</evidence>
<feature type="transmembrane region" description="Helical" evidence="5">
    <location>
        <begin position="42"/>
        <end position="62"/>
    </location>
</feature>
<dbReference type="PANTHER" id="PTHR11863">
    <property type="entry name" value="STEROL DESATURASE"/>
    <property type="match status" value="1"/>
</dbReference>
<gene>
    <name evidence="7" type="ORF">FGO68_gene12031</name>
</gene>
<keyword evidence="3 5" id="KW-1133">Transmembrane helix</keyword>
<organism evidence="7 8">
    <name type="scientific">Halteria grandinella</name>
    <dbReference type="NCBI Taxonomy" id="5974"/>
    <lineage>
        <taxon>Eukaryota</taxon>
        <taxon>Sar</taxon>
        <taxon>Alveolata</taxon>
        <taxon>Ciliophora</taxon>
        <taxon>Intramacronucleata</taxon>
        <taxon>Spirotrichea</taxon>
        <taxon>Stichotrichia</taxon>
        <taxon>Sporadotrichida</taxon>
        <taxon>Halteriidae</taxon>
        <taxon>Halteria</taxon>
    </lineage>
</organism>
<keyword evidence="2 5" id="KW-0812">Transmembrane</keyword>
<evidence type="ECO:0000256" key="2">
    <source>
        <dbReference type="ARBA" id="ARBA00022692"/>
    </source>
</evidence>
<dbReference type="GO" id="GO:0005506">
    <property type="term" value="F:iron ion binding"/>
    <property type="evidence" value="ECO:0007669"/>
    <property type="project" value="InterPro"/>
</dbReference>